<keyword evidence="10" id="KW-0560">Oxidoreductase</keyword>
<evidence type="ECO:0000313" key="19">
    <source>
        <dbReference type="Proteomes" id="UP000683428"/>
    </source>
</evidence>
<comment type="catalytic activity">
    <reaction evidence="14">
        <text>2 Fe(II)-[cytochrome] + nitrate + 2 H(+) = 2 Fe(III)-[cytochrome] + nitrite + H2O</text>
        <dbReference type="Rhea" id="RHEA:12909"/>
        <dbReference type="Rhea" id="RHEA-COMP:11777"/>
        <dbReference type="Rhea" id="RHEA-COMP:11778"/>
        <dbReference type="ChEBI" id="CHEBI:15377"/>
        <dbReference type="ChEBI" id="CHEBI:15378"/>
        <dbReference type="ChEBI" id="CHEBI:16301"/>
        <dbReference type="ChEBI" id="CHEBI:17632"/>
        <dbReference type="ChEBI" id="CHEBI:29033"/>
        <dbReference type="ChEBI" id="CHEBI:29034"/>
        <dbReference type="EC" id="1.9.6.1"/>
    </reaction>
</comment>
<evidence type="ECO:0000256" key="10">
    <source>
        <dbReference type="ARBA" id="ARBA00023002"/>
    </source>
</evidence>
<dbReference type="InterPro" id="IPR006657">
    <property type="entry name" value="MoPterin_dinucl-bd_dom"/>
</dbReference>
<evidence type="ECO:0000256" key="7">
    <source>
        <dbReference type="ARBA" id="ARBA00022729"/>
    </source>
</evidence>
<keyword evidence="5" id="KW-0500">Molybdenum</keyword>
<dbReference type="InterPro" id="IPR027467">
    <property type="entry name" value="MopterinOxRdtase_cofactor_BS"/>
</dbReference>
<dbReference type="PROSITE" id="PS51669">
    <property type="entry name" value="4FE4S_MOW_BIS_MGD"/>
    <property type="match status" value="1"/>
</dbReference>
<dbReference type="SMART" id="SM00926">
    <property type="entry name" value="Molybdop_Fe4S4"/>
    <property type="match status" value="1"/>
</dbReference>
<proteinExistence type="inferred from homology"/>
<dbReference type="GO" id="GO:0046872">
    <property type="term" value="F:metal ion binding"/>
    <property type="evidence" value="ECO:0007669"/>
    <property type="project" value="UniProtKB-KW"/>
</dbReference>
<dbReference type="GO" id="GO:0042128">
    <property type="term" value="P:nitrate assimilation"/>
    <property type="evidence" value="ECO:0007669"/>
    <property type="project" value="UniProtKB-KW"/>
</dbReference>
<dbReference type="GO" id="GO:1990204">
    <property type="term" value="C:oxidoreductase complex"/>
    <property type="evidence" value="ECO:0007669"/>
    <property type="project" value="UniProtKB-ARBA"/>
</dbReference>
<keyword evidence="9" id="KW-0249">Electron transport</keyword>
<evidence type="ECO:0000313" key="18">
    <source>
        <dbReference type="EMBL" id="QWT49795.1"/>
    </source>
</evidence>
<evidence type="ECO:0000256" key="12">
    <source>
        <dbReference type="ARBA" id="ARBA00023014"/>
    </source>
</evidence>
<dbReference type="GO" id="GO:0043546">
    <property type="term" value="F:molybdopterin cofactor binding"/>
    <property type="evidence" value="ECO:0007669"/>
    <property type="project" value="InterPro"/>
</dbReference>
<dbReference type="InterPro" id="IPR006656">
    <property type="entry name" value="Mopterin_OxRdtase"/>
</dbReference>
<keyword evidence="6" id="KW-0479">Metal-binding</keyword>
<dbReference type="CDD" id="cd02791">
    <property type="entry name" value="MopB_CT_Nitrate-R-NapA-like"/>
    <property type="match status" value="1"/>
</dbReference>
<gene>
    <name evidence="18" type="ORF">Azoinq_04060</name>
</gene>
<keyword evidence="8" id="KW-0574">Periplasm</keyword>
<comment type="cofactor">
    <cofactor evidence="2">
        <name>[4Fe-4S] cluster</name>
        <dbReference type="ChEBI" id="CHEBI:49883"/>
    </cofactor>
</comment>
<evidence type="ECO:0000256" key="14">
    <source>
        <dbReference type="ARBA" id="ARBA00052176"/>
    </source>
</evidence>
<name>A0A975SNV8_9RHOO</name>
<dbReference type="EMBL" id="CP064782">
    <property type="protein sequence ID" value="QWT49795.1"/>
    <property type="molecule type" value="Genomic_DNA"/>
</dbReference>
<comment type="similarity">
    <text evidence="3">Belongs to the prokaryotic molybdopterin-containing oxidoreductase family. NasA/NapA/NarB subfamily.</text>
</comment>
<comment type="function">
    <text evidence="15">Catalytic subunit of the periplasmic nitrate reductase complex NapAB. Receives electrons from NapB and catalyzes the reduction of nitrate to nitrite.</text>
</comment>
<evidence type="ECO:0000256" key="3">
    <source>
        <dbReference type="ARBA" id="ARBA00008747"/>
    </source>
</evidence>
<dbReference type="GO" id="GO:0051539">
    <property type="term" value="F:4 iron, 4 sulfur cluster binding"/>
    <property type="evidence" value="ECO:0007669"/>
    <property type="project" value="UniProtKB-KW"/>
</dbReference>
<evidence type="ECO:0000256" key="4">
    <source>
        <dbReference type="ARBA" id="ARBA00022485"/>
    </source>
</evidence>
<dbReference type="KEGG" id="aiq:Azoinq_04060"/>
<evidence type="ECO:0000256" key="5">
    <source>
        <dbReference type="ARBA" id="ARBA00022505"/>
    </source>
</evidence>
<dbReference type="FunFam" id="3.40.228.10:FF:000002">
    <property type="entry name" value="Formate dehydrogenase subunit alpha"/>
    <property type="match status" value="1"/>
</dbReference>
<evidence type="ECO:0000256" key="2">
    <source>
        <dbReference type="ARBA" id="ARBA00001966"/>
    </source>
</evidence>
<dbReference type="FunFam" id="2.40.40.20:FF:000005">
    <property type="entry name" value="Periplasmic nitrate reductase"/>
    <property type="match status" value="1"/>
</dbReference>
<dbReference type="Pfam" id="PF04324">
    <property type="entry name" value="Fer2_BFD"/>
    <property type="match status" value="1"/>
</dbReference>
<evidence type="ECO:0000256" key="16">
    <source>
        <dbReference type="ARBA" id="ARBA00067026"/>
    </source>
</evidence>
<evidence type="ECO:0000256" key="11">
    <source>
        <dbReference type="ARBA" id="ARBA00023004"/>
    </source>
</evidence>
<evidence type="ECO:0000256" key="6">
    <source>
        <dbReference type="ARBA" id="ARBA00022723"/>
    </source>
</evidence>
<keyword evidence="12" id="KW-0411">Iron-sulfur</keyword>
<dbReference type="CDD" id="cd02754">
    <property type="entry name" value="MopB_Nitrate-R-NapA-like"/>
    <property type="match status" value="1"/>
</dbReference>
<feature type="domain" description="4Fe-4S Mo/W bis-MGD-type" evidence="17">
    <location>
        <begin position="7"/>
        <end position="63"/>
    </location>
</feature>
<evidence type="ECO:0000256" key="8">
    <source>
        <dbReference type="ARBA" id="ARBA00022764"/>
    </source>
</evidence>
<dbReference type="GO" id="GO:0016020">
    <property type="term" value="C:membrane"/>
    <property type="evidence" value="ECO:0007669"/>
    <property type="project" value="TreeGrafter"/>
</dbReference>
<keyword evidence="13" id="KW-0534">Nitrate assimilation</keyword>
<evidence type="ECO:0000256" key="1">
    <source>
        <dbReference type="ARBA" id="ARBA00001942"/>
    </source>
</evidence>
<evidence type="ECO:0000259" key="17">
    <source>
        <dbReference type="PROSITE" id="PS51669"/>
    </source>
</evidence>
<dbReference type="InterPro" id="IPR006963">
    <property type="entry name" value="Mopterin_OxRdtase_4Fe-4S_dom"/>
</dbReference>
<keyword evidence="7" id="KW-0732">Signal</keyword>
<dbReference type="Proteomes" id="UP000683428">
    <property type="component" value="Chromosome"/>
</dbReference>
<comment type="cofactor">
    <cofactor evidence="1">
        <name>Mo-bis(molybdopterin guanine dinucleotide)</name>
        <dbReference type="ChEBI" id="CHEBI:60539"/>
    </cofactor>
</comment>
<protein>
    <recommendedName>
        <fullName evidence="16">nitrate reductase (cytochrome)</fullName>
        <ecNumber evidence="16">1.9.6.1</ecNumber>
    </recommendedName>
</protein>
<keyword evidence="9" id="KW-0813">Transport</keyword>
<dbReference type="InterPro" id="IPR007419">
    <property type="entry name" value="BFD-like_2Fe2S-bd_dom"/>
</dbReference>
<evidence type="ECO:0000256" key="15">
    <source>
        <dbReference type="ARBA" id="ARBA00055000"/>
    </source>
</evidence>
<organism evidence="18 19">
    <name type="scientific">Azospira inquinata</name>
    <dbReference type="NCBI Taxonomy" id="2785627"/>
    <lineage>
        <taxon>Bacteria</taxon>
        <taxon>Pseudomonadati</taxon>
        <taxon>Pseudomonadota</taxon>
        <taxon>Betaproteobacteria</taxon>
        <taxon>Rhodocyclales</taxon>
        <taxon>Rhodocyclaceae</taxon>
        <taxon>Azospira</taxon>
    </lineage>
</organism>
<sequence length="909" mass="99248">MNAPQPLQETRATCPYCGVGCGVWIQHDGQQILGVRGDPDHPANWGRLCTKGASLHLSTRPETRLLYPELRRSRDLPRARVSWSEALETAARRFAELIQREGPESVGFYLSGQLLTEDYYVFNKLVKGFIGSNNVDTNSRLCMSSAVAAYKQTLGVDAPPCSYEDMEQADCLLIVGSNMAYAHPIAFRRIEAAKSERPDMRLIVVDPRRTDTAAMADLHLAIRPGTDIWLFNAMLHVLIWEGLVDRTYLEAHTEGFAALQAHVQDMGPAVAARICGVPEADIVQAARWWGASPRALSLWCQGLNQSVHGTHNGAALIALSLATGRLGTPGNGPFSLTGQPNAMGGREVGGMANLLSAHRDMKNPQDLAEIAHFWGVPSVPSKPGPSAVALFEAVRRGEIKALWVACTNPAHSMPDQALIREALERCEFLVVQEAYGNTETAAYGDLLLPAATWGEKEGTVTNSERRITHVNPAVPPLGEARADWRIGVDFAQALGRALGREAEAQRLFPYAGPEAVFLEHAASTQGRDLDISGLTYGLLEDLGPQQWPFPRGARAGQARLYGSGRFPTPSGRARFLVPTLEVAAEEPDRDYPLRVITGRLRDQWHGMSRTGKVARLYSHVDEPRIELHPEDMARFRIQEGDLVRVSSRRGSVVLRAQSADSLQPGHAFVAMHWGRNVLNSSGANELTLNQVDPFSMQPELKQAAVRVETVSLPYQALFMRTFPEAKEAVGRTLEIGAACARWLPHFAYGAVFLAGREHPAVVLRLAHDRPLPEAWLEALNRLMDLDQPDCLSYRDSCRGIAKRALMAGEVLMGLSLIGETAAEPWLRDLIVARQPVAQFRAWLLAPLAQPPAGACGRGKTICNCLNVSESEIRAAIARGADVEGLKDQLKCGTSCGSCVPELKRMVAGG</sequence>
<dbReference type="Pfam" id="PF01568">
    <property type="entry name" value="Molydop_binding"/>
    <property type="match status" value="1"/>
</dbReference>
<dbReference type="Pfam" id="PF00384">
    <property type="entry name" value="Molybdopterin"/>
    <property type="match status" value="1"/>
</dbReference>
<dbReference type="RefSeq" id="WP_216125615.1">
    <property type="nucleotide sequence ID" value="NZ_CP064782.1"/>
</dbReference>
<dbReference type="InterPro" id="IPR041957">
    <property type="entry name" value="CT_Nitrate-R-NapA-like"/>
</dbReference>
<dbReference type="PROSITE" id="PS00551">
    <property type="entry name" value="MOLYBDOPTERIN_PROK_1"/>
    <property type="match status" value="1"/>
</dbReference>
<evidence type="ECO:0000256" key="13">
    <source>
        <dbReference type="ARBA" id="ARBA00023063"/>
    </source>
</evidence>
<keyword evidence="19" id="KW-1185">Reference proteome</keyword>
<reference evidence="18" key="1">
    <citation type="submission" date="2020-11" db="EMBL/GenBank/DDBJ databases">
        <title>Azospira inquinata sp. nov.</title>
        <authorList>
            <person name="Moe W.M."/>
            <person name="Mikes M.C."/>
        </authorList>
    </citation>
    <scope>NUCLEOTIDE SEQUENCE</scope>
    <source>
        <strain evidence="18">Azo-3</strain>
    </source>
</reference>
<accession>A0A975SNV8</accession>
<dbReference type="PANTHER" id="PTHR43105">
    <property type="entry name" value="RESPIRATORY NITRATE REDUCTASE"/>
    <property type="match status" value="1"/>
</dbReference>
<keyword evidence="4" id="KW-0004">4Fe-4S</keyword>
<evidence type="ECO:0000256" key="9">
    <source>
        <dbReference type="ARBA" id="ARBA00022982"/>
    </source>
</evidence>
<dbReference type="EC" id="1.9.6.1" evidence="16"/>
<dbReference type="Pfam" id="PF04879">
    <property type="entry name" value="Molybdop_Fe4S4"/>
    <property type="match status" value="1"/>
</dbReference>
<dbReference type="GO" id="GO:0045333">
    <property type="term" value="P:cellular respiration"/>
    <property type="evidence" value="ECO:0007669"/>
    <property type="project" value="UniProtKB-ARBA"/>
</dbReference>
<dbReference type="AlphaFoldDB" id="A0A975SNV8"/>
<dbReference type="GO" id="GO:0050140">
    <property type="term" value="F:nitrate reductase (cytochrome) activity"/>
    <property type="evidence" value="ECO:0007669"/>
    <property type="project" value="UniProtKB-EC"/>
</dbReference>
<keyword evidence="11" id="KW-0408">Iron</keyword>
<dbReference type="PANTHER" id="PTHR43105:SF9">
    <property type="entry name" value="NADPH-FE(3+) OXIDOREDUCTASE SUBUNIT ALPHA"/>
    <property type="match status" value="1"/>
</dbReference>
<dbReference type="InterPro" id="IPR050123">
    <property type="entry name" value="Prok_molybdopt-oxidoreductase"/>
</dbReference>